<dbReference type="Proteomes" id="UP000664417">
    <property type="component" value="Unassembled WGS sequence"/>
</dbReference>
<gene>
    <name evidence="1" type="ORF">J3U88_29825</name>
</gene>
<organism evidence="1 2">
    <name type="scientific">Acanthopleuribacter pedis</name>
    <dbReference type="NCBI Taxonomy" id="442870"/>
    <lineage>
        <taxon>Bacteria</taxon>
        <taxon>Pseudomonadati</taxon>
        <taxon>Acidobacteriota</taxon>
        <taxon>Holophagae</taxon>
        <taxon>Acanthopleuribacterales</taxon>
        <taxon>Acanthopleuribacteraceae</taxon>
        <taxon>Acanthopleuribacter</taxon>
    </lineage>
</organism>
<dbReference type="Gene3D" id="3.10.490.10">
    <property type="entry name" value="Gamma-glutamyl cyclotransferase-like"/>
    <property type="match status" value="1"/>
</dbReference>
<dbReference type="AlphaFoldDB" id="A0A8J7U7N2"/>
<sequence>MRYHAAFCSGMLAATKATAYGELYDTPHGYPMMTLPARLQWIQGCADRNHDMALNPSIRQPGLMPPHADQAVHGEVLTFPRCAGILQALDDLEDFHPQQTSMYHRVMAPVWREGATSYSIVWLYLVAPSLIQPNWPRMRDWPGVPF</sequence>
<evidence type="ECO:0000313" key="2">
    <source>
        <dbReference type="Proteomes" id="UP000664417"/>
    </source>
</evidence>
<name>A0A8J7U7N2_9BACT</name>
<dbReference type="SUPFAM" id="SSF110857">
    <property type="entry name" value="Gamma-glutamyl cyclotransferase-like"/>
    <property type="match status" value="1"/>
</dbReference>
<keyword evidence="2" id="KW-1185">Reference proteome</keyword>
<accession>A0A8J7U7N2</accession>
<comment type="caution">
    <text evidence="1">The sequence shown here is derived from an EMBL/GenBank/DDBJ whole genome shotgun (WGS) entry which is preliminary data.</text>
</comment>
<protein>
    <submittedName>
        <fullName evidence="1">Gamma-glutamylcyclotransferase</fullName>
    </submittedName>
</protein>
<proteinExistence type="predicted"/>
<reference evidence="1" key="1">
    <citation type="submission" date="2021-03" db="EMBL/GenBank/DDBJ databases">
        <authorList>
            <person name="Wang G."/>
        </authorList>
    </citation>
    <scope>NUCLEOTIDE SEQUENCE</scope>
    <source>
        <strain evidence="1">KCTC 12899</strain>
    </source>
</reference>
<dbReference type="InterPro" id="IPR036568">
    <property type="entry name" value="GGCT-like_sf"/>
</dbReference>
<dbReference type="EMBL" id="JAFREP010000041">
    <property type="protein sequence ID" value="MBO1322708.1"/>
    <property type="molecule type" value="Genomic_DNA"/>
</dbReference>
<evidence type="ECO:0000313" key="1">
    <source>
        <dbReference type="EMBL" id="MBO1322708.1"/>
    </source>
</evidence>